<dbReference type="SUPFAM" id="SSF63501">
    <property type="entry name" value="Frizzled cysteine-rich domain"/>
    <property type="match status" value="1"/>
</dbReference>
<feature type="disulfide bond" evidence="6">
    <location>
        <begin position="606"/>
        <end position="621"/>
    </location>
</feature>
<dbReference type="PROSITE" id="PS00134">
    <property type="entry name" value="TRYPSIN_HIS"/>
    <property type="match status" value="1"/>
</dbReference>
<keyword evidence="3 6" id="KW-1015">Disulfide bond</keyword>
<dbReference type="InterPro" id="IPR023415">
    <property type="entry name" value="LDLR_class-A_CS"/>
</dbReference>
<dbReference type="SUPFAM" id="SSF57424">
    <property type="entry name" value="LDL receptor-like module"/>
    <property type="match status" value="7"/>
</dbReference>
<dbReference type="InterPro" id="IPR009003">
    <property type="entry name" value="Peptidase_S1_PA"/>
</dbReference>
<dbReference type="PRINTS" id="PR00261">
    <property type="entry name" value="LDLRECEPTOR"/>
</dbReference>
<feature type="disulfide bond" evidence="6">
    <location>
        <begin position="413"/>
        <end position="428"/>
    </location>
</feature>
<dbReference type="Pfam" id="PF00057">
    <property type="entry name" value="Ldl_recept_a"/>
    <property type="match status" value="6"/>
</dbReference>
<protein>
    <recommendedName>
        <fullName evidence="12">Peptidase S1 domain-containing protein</fullName>
    </recommendedName>
</protein>
<feature type="domain" description="FZ" evidence="8">
    <location>
        <begin position="450"/>
        <end position="578"/>
    </location>
</feature>
<dbReference type="PANTHER" id="PTHR24252">
    <property type="entry name" value="ACROSIN-RELATED"/>
    <property type="match status" value="1"/>
</dbReference>
<dbReference type="InterPro" id="IPR001254">
    <property type="entry name" value="Trypsin_dom"/>
</dbReference>
<dbReference type="OrthoDB" id="9990982at2759"/>
<keyword evidence="7" id="KW-0472">Membrane</keyword>
<comment type="caution">
    <text evidence="6">Lacks conserved residue(s) required for the propagation of feature annotation.</text>
</comment>
<dbReference type="PANTHER" id="PTHR24252:SF7">
    <property type="entry name" value="HYALIN"/>
    <property type="match status" value="1"/>
</dbReference>
<evidence type="ECO:0000313" key="11">
    <source>
        <dbReference type="Proteomes" id="UP000001307"/>
    </source>
</evidence>
<dbReference type="FunFam" id="2.40.10.10:FF:000002">
    <property type="entry name" value="Transmembrane protease serine"/>
    <property type="match status" value="1"/>
</dbReference>
<feature type="transmembrane region" description="Helical" evidence="7">
    <location>
        <begin position="43"/>
        <end position="69"/>
    </location>
</feature>
<evidence type="ECO:0000256" key="5">
    <source>
        <dbReference type="PROSITE-ProRule" id="PRU00090"/>
    </source>
</evidence>
<dbReference type="PROSITE" id="PS50068">
    <property type="entry name" value="LDLRA_2"/>
    <property type="match status" value="7"/>
</dbReference>
<dbReference type="Gene3D" id="4.10.400.10">
    <property type="entry name" value="Low-density Lipoprotein Receptor"/>
    <property type="match status" value="7"/>
</dbReference>
<keyword evidence="2" id="KW-0735">Signal-anchor</keyword>
<comment type="similarity">
    <text evidence="4">Belongs to the peptidase S1 family. CLIP subfamily.</text>
</comment>
<dbReference type="Pfam" id="PF01392">
    <property type="entry name" value="Fz"/>
    <property type="match status" value="1"/>
</dbReference>
<dbReference type="PROSITE" id="PS01209">
    <property type="entry name" value="LDLRA_1"/>
    <property type="match status" value="3"/>
</dbReference>
<feature type="disulfide bond" evidence="6">
    <location>
        <begin position="401"/>
        <end position="419"/>
    </location>
</feature>
<comment type="subcellular location">
    <subcellularLocation>
        <location evidence="1">Cell membrane</location>
        <topology evidence="1">Single-pass type II membrane protein</topology>
    </subcellularLocation>
</comment>
<dbReference type="InParanoid" id="E4WYL4"/>
<evidence type="ECO:0000256" key="7">
    <source>
        <dbReference type="SAM" id="Phobius"/>
    </source>
</evidence>
<dbReference type="InterPro" id="IPR002172">
    <property type="entry name" value="LDrepeatLR_classA_rpt"/>
</dbReference>
<dbReference type="GO" id="GO:0005886">
    <property type="term" value="C:plasma membrane"/>
    <property type="evidence" value="ECO:0007669"/>
    <property type="project" value="UniProtKB-SubCell"/>
</dbReference>
<dbReference type="PROSITE" id="PS50240">
    <property type="entry name" value="TRYPSIN_DOM"/>
    <property type="match status" value="1"/>
</dbReference>
<dbReference type="Pfam" id="PF00089">
    <property type="entry name" value="Trypsin"/>
    <property type="match status" value="1"/>
</dbReference>
<feature type="disulfide bond" evidence="6">
    <location>
        <begin position="665"/>
        <end position="683"/>
    </location>
</feature>
<accession>E4WYL4</accession>
<feature type="disulfide bond" evidence="6">
    <location>
        <begin position="258"/>
        <end position="273"/>
    </location>
</feature>
<dbReference type="CDD" id="cd00190">
    <property type="entry name" value="Tryp_SPc"/>
    <property type="match status" value="1"/>
</dbReference>
<evidence type="ECO:0000256" key="2">
    <source>
        <dbReference type="ARBA" id="ARBA00022968"/>
    </source>
</evidence>
<evidence type="ECO:0000256" key="1">
    <source>
        <dbReference type="ARBA" id="ARBA00004401"/>
    </source>
</evidence>
<reference evidence="10" key="1">
    <citation type="journal article" date="2010" name="Science">
        <title>Plasticity of animal genome architecture unmasked by rapid evolution of a pelagic tunicate.</title>
        <authorList>
            <person name="Denoeud F."/>
            <person name="Henriet S."/>
            <person name="Mungpakdee S."/>
            <person name="Aury J.M."/>
            <person name="Da Silva C."/>
            <person name="Brinkmann H."/>
            <person name="Mikhaleva J."/>
            <person name="Olsen L.C."/>
            <person name="Jubin C."/>
            <person name="Canestro C."/>
            <person name="Bouquet J.M."/>
            <person name="Danks G."/>
            <person name="Poulain J."/>
            <person name="Campsteijn C."/>
            <person name="Adamski M."/>
            <person name="Cross I."/>
            <person name="Yadetie F."/>
            <person name="Muffato M."/>
            <person name="Louis A."/>
            <person name="Butcher S."/>
            <person name="Tsagkogeorga G."/>
            <person name="Konrad A."/>
            <person name="Singh S."/>
            <person name="Jensen M.F."/>
            <person name="Cong E.H."/>
            <person name="Eikeseth-Otteraa H."/>
            <person name="Noel B."/>
            <person name="Anthouard V."/>
            <person name="Porcel B.M."/>
            <person name="Kachouri-Lafond R."/>
            <person name="Nishino A."/>
            <person name="Ugolini M."/>
            <person name="Chourrout P."/>
            <person name="Nishida H."/>
            <person name="Aasland R."/>
            <person name="Huzurbazar S."/>
            <person name="Westhof E."/>
            <person name="Delsuc F."/>
            <person name="Lehrach H."/>
            <person name="Reinhardt R."/>
            <person name="Weissenbach J."/>
            <person name="Roy S.W."/>
            <person name="Artiguenave F."/>
            <person name="Postlethwait J.H."/>
            <person name="Manak J.R."/>
            <person name="Thompson E.M."/>
            <person name="Jaillon O."/>
            <person name="Du Pasquier L."/>
            <person name="Boudinot P."/>
            <person name="Liberles D.A."/>
            <person name="Volff J.N."/>
            <person name="Philippe H."/>
            <person name="Lenhard B."/>
            <person name="Roest Crollius H."/>
            <person name="Wincker P."/>
            <person name="Chourrout D."/>
        </authorList>
    </citation>
    <scope>NUCLEOTIDE SEQUENCE [LARGE SCALE GENOMIC DNA]</scope>
</reference>
<feature type="disulfide bond" evidence="6">
    <location>
        <begin position="357"/>
        <end position="369"/>
    </location>
</feature>
<dbReference type="InterPro" id="IPR043504">
    <property type="entry name" value="Peptidase_S1_PA_chymotrypsin"/>
</dbReference>
<dbReference type="AlphaFoldDB" id="E4WYL4"/>
<feature type="disulfide bond" evidence="6">
    <location>
        <begin position="276"/>
        <end position="288"/>
    </location>
</feature>
<dbReference type="Gene3D" id="1.10.2000.10">
    <property type="entry name" value="Frizzled cysteine-rich domain"/>
    <property type="match status" value="1"/>
</dbReference>
<feature type="disulfide bond" evidence="6">
    <location>
        <begin position="364"/>
        <end position="382"/>
    </location>
</feature>
<dbReference type="SUPFAM" id="SSF50494">
    <property type="entry name" value="Trypsin-like serine proteases"/>
    <property type="match status" value="1"/>
</dbReference>
<dbReference type="GO" id="GO:0006508">
    <property type="term" value="P:proteolysis"/>
    <property type="evidence" value="ECO:0007669"/>
    <property type="project" value="InterPro"/>
</dbReference>
<feature type="disulfide bond" evidence="6">
    <location>
        <begin position="628"/>
        <end position="646"/>
    </location>
</feature>
<feature type="domain" description="Peptidase S1" evidence="9">
    <location>
        <begin position="795"/>
        <end position="1023"/>
    </location>
</feature>
<evidence type="ECO:0000256" key="3">
    <source>
        <dbReference type="ARBA" id="ARBA00023157"/>
    </source>
</evidence>
<evidence type="ECO:0000256" key="6">
    <source>
        <dbReference type="PROSITE-ProRule" id="PRU00124"/>
    </source>
</evidence>
<dbReference type="CDD" id="cd00112">
    <property type="entry name" value="LDLa"/>
    <property type="match status" value="7"/>
</dbReference>
<dbReference type="PROSITE" id="PS50038">
    <property type="entry name" value="FZ"/>
    <property type="match status" value="1"/>
</dbReference>
<dbReference type="InterPro" id="IPR020067">
    <property type="entry name" value="Frizzled_dom"/>
</dbReference>
<feature type="disulfide bond" evidence="6">
    <location>
        <begin position="621"/>
        <end position="633"/>
    </location>
</feature>
<feature type="disulfide bond" evidence="6">
    <location>
        <begin position="677"/>
        <end position="692"/>
    </location>
</feature>
<dbReference type="EMBL" id="FN653019">
    <property type="protein sequence ID" value="CBY22778.1"/>
    <property type="molecule type" value="Genomic_DNA"/>
</dbReference>
<dbReference type="CDD" id="cd07066">
    <property type="entry name" value="CRD_FZ"/>
    <property type="match status" value="1"/>
</dbReference>
<keyword evidence="11" id="KW-1185">Reference proteome</keyword>
<proteinExistence type="inferred from homology"/>
<feature type="disulfide bond" evidence="5">
    <location>
        <begin position="543"/>
        <end position="567"/>
    </location>
</feature>
<dbReference type="GO" id="GO:0004252">
    <property type="term" value="F:serine-type endopeptidase activity"/>
    <property type="evidence" value="ECO:0007669"/>
    <property type="project" value="InterPro"/>
</dbReference>
<feature type="disulfide bond" evidence="6">
    <location>
        <begin position="295"/>
        <end position="310"/>
    </location>
</feature>
<evidence type="ECO:0000259" key="9">
    <source>
        <dbReference type="PROSITE" id="PS50240"/>
    </source>
</evidence>
<keyword evidence="7" id="KW-0812">Transmembrane</keyword>
<dbReference type="SMART" id="SM00192">
    <property type="entry name" value="LDLa"/>
    <property type="match status" value="7"/>
</dbReference>
<dbReference type="SMART" id="SM00063">
    <property type="entry name" value="FRI"/>
    <property type="match status" value="1"/>
</dbReference>
<evidence type="ECO:0008006" key="12">
    <source>
        <dbReference type="Google" id="ProtNLM"/>
    </source>
</evidence>
<dbReference type="InterPro" id="IPR036790">
    <property type="entry name" value="Frizzled_dom_sf"/>
</dbReference>
<keyword evidence="7" id="KW-1133">Transmembrane helix</keyword>
<dbReference type="InterPro" id="IPR036055">
    <property type="entry name" value="LDL_receptor-like_sf"/>
</dbReference>
<sequence>MKMKHKKLRAAYTGKSRLGSLSDDDDLDLFKRPEKVEMKRVKLFPTVGLLVSICSCFLGLSMILISLWLSGVIPWLPVPSKLPKIGDVTETTTTPEIQELVPYSGGGICRAVPEECRKQLPYQWTSTELPFLSNFRGDPSSVDSCFEDGGKSLIQPFLCFLKYPPCAKYMPDVCATSCPSMHCLARTARRSNITNYEFTSFPAPDSERTHQLSNPDIIRESCKLYDSNCVDLGKIEPCKKDEVRCLMSGACLSPEWRCNGINDCGFWEDEVNCQACSDDEFTCASGECISMQKRCDGFSNCLDDSDEQECNIPEPIIEPLDQKLGHLDINWDATLVDTVPRHSICYFRHLLTNRLVCFDGQFSCGDGKCVPDSYVCDGDYDCSNGRDEEGCSCRQLNGFECNDGTCYHKSRQCDGHTDCLHGEDELNCGLTARGCERDEFFCKKDSKCVQRDYACSSGCAEEICTCKKSELPICGGLRTFPSMIGMSHVSAEETMKSDEYNTISILINTKCHPWLHELACGFTNPSCSGPDRSEILHPCKNLCESVQSTCAPVLLQLGYNWPSFLACDNMPDNNCIGENLSNGMCPNGTVPCSEDDFTCLPEEWKCDGFQHCTDGADEMHCESCDFECSNGLCLPESSRCNGELECPDGEDESLCPECKHDQFMCGDRKCIPSGSWCDGLTDCSDLSDEIDCYGEIDDVVVVKKPKSLNYRAPYQQISSAGNLTFFETEWVSLCSDYFESTSPEKAQVLERTCDRLKMNPMKINDAYRTSKMCKAPLLTSSCPTCGIHKSRVRRVLYGKIPEKFAPWVAAIEIKGMHHCGGTLVTGHIVLSAAHCFFNYQSGNYEDWRIKMGQRSARKFTATRRIKEVKLHPDFKRTAQSYDFDLALVRLNRKVDLTAACLPPSMPLPGAFCRISGWGQFSHRQRSSRKLKSANIHIVDKSTCERVYPTQTITDRMICAGHPATGVDACTGDSGGPLECKIDGHWTLVGIVSWGQPGCPPPKKSLGVYTNIFHLRDWISSEEIRRENES</sequence>
<feature type="disulfide bond" evidence="6">
    <location>
        <begin position="376"/>
        <end position="391"/>
    </location>
</feature>
<dbReference type="Gene3D" id="2.40.10.10">
    <property type="entry name" value="Trypsin-like serine proteases"/>
    <property type="match status" value="1"/>
</dbReference>
<evidence type="ECO:0000259" key="8">
    <source>
        <dbReference type="PROSITE" id="PS50038"/>
    </source>
</evidence>
<gene>
    <name evidence="10" type="ORF">GSOID_T00013552001</name>
</gene>
<name>E4WYL4_OIKDI</name>
<dbReference type="InterPro" id="IPR018114">
    <property type="entry name" value="TRYPSIN_HIS"/>
</dbReference>
<dbReference type="SMART" id="SM00020">
    <property type="entry name" value="Tryp_SPc"/>
    <property type="match status" value="1"/>
</dbReference>
<feature type="disulfide bond" evidence="6">
    <location>
        <begin position="640"/>
        <end position="655"/>
    </location>
</feature>
<dbReference type="Proteomes" id="UP000001307">
    <property type="component" value="Unassembled WGS sequence"/>
</dbReference>
<feature type="disulfide bond" evidence="6">
    <location>
        <begin position="658"/>
        <end position="670"/>
    </location>
</feature>
<evidence type="ECO:0000256" key="4">
    <source>
        <dbReference type="ARBA" id="ARBA00024195"/>
    </source>
</evidence>
<evidence type="ECO:0000313" key="10">
    <source>
        <dbReference type="EMBL" id="CBY22778.1"/>
    </source>
</evidence>
<feature type="disulfide bond" evidence="6">
    <location>
        <begin position="283"/>
        <end position="301"/>
    </location>
</feature>
<organism evidence="10">
    <name type="scientific">Oikopleura dioica</name>
    <name type="common">Tunicate</name>
    <dbReference type="NCBI Taxonomy" id="34765"/>
    <lineage>
        <taxon>Eukaryota</taxon>
        <taxon>Metazoa</taxon>
        <taxon>Chordata</taxon>
        <taxon>Tunicata</taxon>
        <taxon>Appendicularia</taxon>
        <taxon>Copelata</taxon>
        <taxon>Oikopleuridae</taxon>
        <taxon>Oikopleura</taxon>
    </lineage>
</organism>